<comment type="caution">
    <text evidence="10">The sequence shown here is derived from an EMBL/GenBank/DDBJ whole genome shotgun (WGS) entry which is preliminary data.</text>
</comment>
<dbReference type="InterPro" id="IPR023828">
    <property type="entry name" value="Peptidase_S8_Ser-AS"/>
</dbReference>
<dbReference type="Gene3D" id="3.30.70.80">
    <property type="entry name" value="Peptidase S8 propeptide/proteinase inhibitor I9"/>
    <property type="match status" value="1"/>
</dbReference>
<proteinExistence type="inferred from homology"/>
<evidence type="ECO:0000256" key="1">
    <source>
        <dbReference type="ARBA" id="ARBA00011073"/>
    </source>
</evidence>
<dbReference type="RefSeq" id="WP_273939919.1">
    <property type="nucleotide sequence ID" value="NZ_CP097263.1"/>
</dbReference>
<keyword evidence="4" id="KW-0720">Serine protease</keyword>
<feature type="compositionally biased region" description="Polar residues" evidence="6">
    <location>
        <begin position="132"/>
        <end position="141"/>
    </location>
</feature>
<feature type="domain" description="Inhibitor I9" evidence="9">
    <location>
        <begin position="47"/>
        <end position="126"/>
    </location>
</feature>
<dbReference type="SUPFAM" id="SSF54897">
    <property type="entry name" value="Protease propeptides/inhibitors"/>
    <property type="match status" value="1"/>
</dbReference>
<dbReference type="Pfam" id="PF05922">
    <property type="entry name" value="Inhibitor_I9"/>
    <property type="match status" value="1"/>
</dbReference>
<keyword evidence="11" id="KW-1185">Reference proteome</keyword>
<evidence type="ECO:0000259" key="8">
    <source>
        <dbReference type="Pfam" id="PF00082"/>
    </source>
</evidence>
<reference evidence="10 11" key="1">
    <citation type="submission" date="2024-09" db="EMBL/GenBank/DDBJ databases">
        <authorList>
            <person name="Sun Q."/>
            <person name="Mori K."/>
        </authorList>
    </citation>
    <scope>NUCLEOTIDE SEQUENCE [LARGE SCALE GENOMIC DNA]</scope>
    <source>
        <strain evidence="10 11">TBRC 1432</strain>
    </source>
</reference>
<feature type="signal peptide" evidence="7">
    <location>
        <begin position="1"/>
        <end position="29"/>
    </location>
</feature>
<evidence type="ECO:0000256" key="3">
    <source>
        <dbReference type="ARBA" id="ARBA00022801"/>
    </source>
</evidence>
<evidence type="ECO:0000313" key="11">
    <source>
        <dbReference type="Proteomes" id="UP001589810"/>
    </source>
</evidence>
<comment type="similarity">
    <text evidence="1 5">Belongs to the peptidase S8 family.</text>
</comment>
<gene>
    <name evidence="10" type="ORF">ACFFH7_06320</name>
</gene>
<protein>
    <submittedName>
        <fullName evidence="10">S8 family serine peptidase</fullName>
    </submittedName>
</protein>
<organism evidence="10 11">
    <name type="scientific">Kutzneria chonburiensis</name>
    <dbReference type="NCBI Taxonomy" id="1483604"/>
    <lineage>
        <taxon>Bacteria</taxon>
        <taxon>Bacillati</taxon>
        <taxon>Actinomycetota</taxon>
        <taxon>Actinomycetes</taxon>
        <taxon>Pseudonocardiales</taxon>
        <taxon>Pseudonocardiaceae</taxon>
        <taxon>Kutzneria</taxon>
    </lineage>
</organism>
<evidence type="ECO:0000313" key="10">
    <source>
        <dbReference type="EMBL" id="MFC0541088.1"/>
    </source>
</evidence>
<dbReference type="InterPro" id="IPR037045">
    <property type="entry name" value="S8pro/Inhibitor_I9_sf"/>
</dbReference>
<dbReference type="Proteomes" id="UP001589810">
    <property type="component" value="Unassembled WGS sequence"/>
</dbReference>
<dbReference type="InterPro" id="IPR015500">
    <property type="entry name" value="Peptidase_S8_subtilisin-rel"/>
</dbReference>
<keyword evidence="2" id="KW-0645">Protease</keyword>
<feature type="domain" description="Peptidase S8/S53" evidence="8">
    <location>
        <begin position="189"/>
        <end position="505"/>
    </location>
</feature>
<dbReference type="InterPro" id="IPR010259">
    <property type="entry name" value="S8pro/Inhibitor_I9"/>
</dbReference>
<evidence type="ECO:0000256" key="4">
    <source>
        <dbReference type="ARBA" id="ARBA00022825"/>
    </source>
</evidence>
<sequence length="1120" mass="114781">MVRQQRRRLVLVVATVTGMLAATGPNALAATAAAADQALAQGSKQSVIVVLKNQHPELSPKAQRSQRQQTVGQEQAPLVNQAKQVGAQNVKAFDVLNGFSAKVTDAESAKLAADPNVAAVVPDRTRAVKPLSTAQKQQIQATPPPDQPLAAGACPTDPGKPVLEPEALQTTHTAFTNPSVPQAQNIVDGKGVSVAWIADGMDPNNPDFIRADGSHVFTDYQDFSGTDPNGPQSGEEAFGDASSIAAQGRVTYDLSTVVAAAHPLPKGCNVTVRGIAPGASLVGLNIFGSAELVTNSIVLQAIDYAVNNDNVDVINESLGGNPFPADGVDPVALANDAAVAAGVTVVASTGDAGPSGTIGTPAVDPHVISAGSVTNYRLYAQTGERGARTFAKTWANDNMSSLSSGGIDDLGRVPDLVAPGESGWSVCDADPRFAGCTNEQGRPSAIRTFGGTSEAAPFIAGGAALVIQAYKNTHNGAKPSPQLVKQILTSTATDLGHPADEQGAGEMNTYAAVRAAMSIQDGNGKPSAQGAGLLATTTGGDTQLTAVAKPGSSVTEPLTITNTSPNTQTVSAHGRVLGKTLADTTSSIALDATSATAPTFIDGTSATRVYAKTTFQVPFGADHLQGSLAWPGNPSQSATVRMALIDPNGVYQSDSRPQNSGAQSNHGRVDVHYPAPGTWTAVFYVTKGATGFKGNVAYQFTSTKYVDFGSVSPKTLTLKPGQSGTFHVTAKTPDQPGDLSAAVELDTPLGGVSSVPFTLRSLITTANGGAFSGTIVGGNGRDFAPAQTQTYWFDVPAGKKDFGIDVSLGGDPNQVVYAALKSPSGEVVSLSTNQQQGAGGVVRTKSMQGYVHAPEKGRWELVINVNQGVSGTALSQPFTGHLKFNVVDASVTGLPSGKVAAGKPITVQVKVRNNGVAPESVFVDPRLTTESDQTLVVLGGTSANQTFPQPATATGTAWLVPTESRSLTIQQNATLPADFDASGFSGVSEIRGTPRGNSATGSTAAPEVTQGQWLAVATPVGPENAEVSGSASLAAQVHAQDFDRTVTSTTGDLWRFSVDTDGNFAPVQLAPGQSATISVTITPTGAKGTKVSGVLYVDNFNGVLLSGDELAGVPYSYTIG</sequence>
<dbReference type="EMBL" id="JBHLUD010000001">
    <property type="protein sequence ID" value="MFC0541088.1"/>
    <property type="molecule type" value="Genomic_DNA"/>
</dbReference>
<evidence type="ECO:0000256" key="7">
    <source>
        <dbReference type="SAM" id="SignalP"/>
    </source>
</evidence>
<dbReference type="PROSITE" id="PS51892">
    <property type="entry name" value="SUBTILASE"/>
    <property type="match status" value="1"/>
</dbReference>
<keyword evidence="3" id="KW-0378">Hydrolase</keyword>
<dbReference type="PRINTS" id="PR00723">
    <property type="entry name" value="SUBTILISIN"/>
</dbReference>
<dbReference type="PANTHER" id="PTHR43806">
    <property type="entry name" value="PEPTIDASE S8"/>
    <property type="match status" value="1"/>
</dbReference>
<evidence type="ECO:0000259" key="9">
    <source>
        <dbReference type="Pfam" id="PF05922"/>
    </source>
</evidence>
<dbReference type="InterPro" id="IPR000209">
    <property type="entry name" value="Peptidase_S8/S53_dom"/>
</dbReference>
<evidence type="ECO:0000256" key="2">
    <source>
        <dbReference type="ARBA" id="ARBA00022670"/>
    </source>
</evidence>
<dbReference type="Gene3D" id="3.40.50.200">
    <property type="entry name" value="Peptidase S8/S53 domain"/>
    <property type="match status" value="1"/>
</dbReference>
<dbReference type="InterPro" id="IPR050131">
    <property type="entry name" value="Peptidase_S8_subtilisin-like"/>
</dbReference>
<dbReference type="PROSITE" id="PS00138">
    <property type="entry name" value="SUBTILASE_SER"/>
    <property type="match status" value="1"/>
</dbReference>
<dbReference type="Pfam" id="PF00082">
    <property type="entry name" value="Peptidase_S8"/>
    <property type="match status" value="1"/>
</dbReference>
<dbReference type="InterPro" id="IPR036852">
    <property type="entry name" value="Peptidase_S8/S53_dom_sf"/>
</dbReference>
<comment type="caution">
    <text evidence="5">Lacks conserved residue(s) required for the propagation of feature annotation.</text>
</comment>
<name>A0ABV6MLB4_9PSEU</name>
<evidence type="ECO:0000256" key="6">
    <source>
        <dbReference type="SAM" id="MobiDB-lite"/>
    </source>
</evidence>
<keyword evidence="7" id="KW-0732">Signal</keyword>
<feature type="region of interest" description="Disordered" evidence="6">
    <location>
        <begin position="130"/>
        <end position="162"/>
    </location>
</feature>
<feature type="chain" id="PRO_5046988061" evidence="7">
    <location>
        <begin position="30"/>
        <end position="1120"/>
    </location>
</feature>
<dbReference type="PANTHER" id="PTHR43806:SF11">
    <property type="entry name" value="CEREVISIN-RELATED"/>
    <property type="match status" value="1"/>
</dbReference>
<accession>A0ABV6MLB4</accession>
<evidence type="ECO:0000256" key="5">
    <source>
        <dbReference type="PROSITE-ProRule" id="PRU01240"/>
    </source>
</evidence>
<dbReference type="SUPFAM" id="SSF52743">
    <property type="entry name" value="Subtilisin-like"/>
    <property type="match status" value="1"/>
</dbReference>